<dbReference type="Proteomes" id="UP000295023">
    <property type="component" value="Unassembled WGS sequence"/>
</dbReference>
<gene>
    <name evidence="2" type="ORF">EXY23_23345</name>
</gene>
<keyword evidence="3" id="KW-1185">Reference proteome</keyword>
<dbReference type="SUPFAM" id="SSF55464">
    <property type="entry name" value="Origin of replication-binding domain, RBD-like"/>
    <property type="match status" value="1"/>
</dbReference>
<proteinExistence type="predicted"/>
<dbReference type="Pfam" id="PF08751">
    <property type="entry name" value="TrwC"/>
    <property type="match status" value="1"/>
</dbReference>
<reference evidence="2 3" key="1">
    <citation type="submission" date="2019-03" db="EMBL/GenBank/DDBJ databases">
        <title>Paracraurococcus aquatilis NE82 genome sequence.</title>
        <authorList>
            <person name="Zhao Y."/>
            <person name="Du Z."/>
        </authorList>
    </citation>
    <scope>NUCLEOTIDE SEQUENCE [LARGE SCALE GENOMIC DNA]</scope>
    <source>
        <strain evidence="2 3">NE82</strain>
    </source>
</reference>
<dbReference type="OrthoDB" id="1826980at2"/>
<dbReference type="Pfam" id="PF13604">
    <property type="entry name" value="AAA_30"/>
    <property type="match status" value="1"/>
</dbReference>
<evidence type="ECO:0000259" key="1">
    <source>
        <dbReference type="Pfam" id="PF08751"/>
    </source>
</evidence>
<dbReference type="AlphaFoldDB" id="A0A4R4D3R5"/>
<protein>
    <submittedName>
        <fullName evidence="2">Aldehyde dehydrogenase</fullName>
    </submittedName>
</protein>
<name>A0A4R4D3R5_9PROT</name>
<evidence type="ECO:0000313" key="3">
    <source>
        <dbReference type="Proteomes" id="UP000295023"/>
    </source>
</evidence>
<dbReference type="EMBL" id="SKBM01000032">
    <property type="protein sequence ID" value="TCZ54610.1"/>
    <property type="molecule type" value="Genomic_DNA"/>
</dbReference>
<dbReference type="RefSeq" id="WP_132295583.1">
    <property type="nucleotide sequence ID" value="NZ_SKBM01000032.1"/>
</dbReference>
<dbReference type="Gene3D" id="3.40.50.300">
    <property type="entry name" value="P-loop containing nucleotide triphosphate hydrolases"/>
    <property type="match status" value="2"/>
</dbReference>
<comment type="caution">
    <text evidence="2">The sequence shown here is derived from an EMBL/GenBank/DDBJ whole genome shotgun (WGS) entry which is preliminary data.</text>
</comment>
<dbReference type="NCBIfam" id="NF041492">
    <property type="entry name" value="MobF"/>
    <property type="match status" value="1"/>
</dbReference>
<dbReference type="Gene3D" id="2.30.30.940">
    <property type="match status" value="1"/>
</dbReference>
<sequence>MLTYSTIAAGEPASAGAMADHLLTQTLPREVADLARYYTGGMEAAGSAEDRAIAGLAGAIDRGDLLYSEAVSELMLRHADRGADPDDEEARLGERLAQTLERRDFEAAYGPPVAEPRRDMHPLVARGLGLDPDRGVTREEINALLAGRRADGARIAGKHYAVARQVTDRRTGEVKDLTPIGSVDFCLTPDKSVSVAWAFARPAEQASIYAAHRDAAAEAMAAIEGRIGQARHGKGGRDGADPGHVAWIAFDHHTSRPTLWTVRQEGGRTVTESVAVQVAGDPDLHTHFTVPNAVFCDNGRVGSLDLDRLDGLIKEAGALYQAHLAANLRRLGAEVVLDDRTGMARLAAIPDHVRDHFSKRTLGGEEAARAYARTLGLDWDSLSPGRRAGLLKAGVQGTPAGIDADTRGKLRKDDMADFADWRRQADELGWEYGGLEGPRRAGPEPTREARIARAYEVALPWLERELDRRAVISGADARTAATRGLIAAGIEETADVGRVTALFRSEGVRQYGEATALVWGRAGERGEVGITTALHAADEAAFMRLARIAAGDRRGALRAGEIAAAAGRAGLAFAGEHGEAQRRAMHRLGEGGRLGVVVGAAGSGKTTLLQPLVAAWTARGRAVHGVALAWRQADDLAEAGIAKENVRALSVFLDGAKAGAFGLDRRSVVVVDELGLLGTRQGLELLRLQEAKGFRLAMLGDDRQCQAIEAGPIVDLVRRALGPEQVPEILTTVRQRAEREREIAGHWREGRAAEALALKREDGTAELVPGGYREAVERVAALVGARLRAHADDPSYTLTVSAPTNADAHRLGVALREVRRGLGQVGADQVRLRAADRDGNAYEMALAAGDRVRLFASTRAEGEGGSIGRNGSVLTVLSADARGMRVRNASGREGRVAWSTLADRGTGRVRLAYGEVMTTHTAQGSTATEHVHALPAGTRAVTGFAAYASGTRHRRASWLLISAGAEHAEVVRRRPLNDVRPVTEADAWANAARNLGRQPRQEGALEFLARAGEVRRGATRALRDGARPAERREAEGLPATTLGQALAARRGRLAVAPVAARLAEAVRARGAFVERVSRLGAELVEAVRERLLRLRGPAAGREREGPSMSLHR</sequence>
<dbReference type="SUPFAM" id="SSF52540">
    <property type="entry name" value="P-loop containing nucleoside triphosphate hydrolases"/>
    <property type="match status" value="2"/>
</dbReference>
<dbReference type="InterPro" id="IPR027417">
    <property type="entry name" value="P-loop_NTPase"/>
</dbReference>
<accession>A0A4R4D3R5</accession>
<evidence type="ECO:0000313" key="2">
    <source>
        <dbReference type="EMBL" id="TCZ54610.1"/>
    </source>
</evidence>
<feature type="domain" description="TrwC relaxase" evidence="1">
    <location>
        <begin position="123"/>
        <end position="371"/>
    </location>
</feature>
<dbReference type="InterPro" id="IPR014862">
    <property type="entry name" value="TrwC"/>
</dbReference>
<organism evidence="2 3">
    <name type="scientific">Roseicella aquatilis</name>
    <dbReference type="NCBI Taxonomy" id="2527868"/>
    <lineage>
        <taxon>Bacteria</taxon>
        <taxon>Pseudomonadati</taxon>
        <taxon>Pseudomonadota</taxon>
        <taxon>Alphaproteobacteria</taxon>
        <taxon>Acetobacterales</taxon>
        <taxon>Roseomonadaceae</taxon>
        <taxon>Roseicella</taxon>
    </lineage>
</organism>